<reference evidence="2 3" key="1">
    <citation type="submission" date="2016-02" db="EMBL/GenBank/DDBJ databases">
        <title>Genome analysis of coral dinoflagellate symbionts highlights evolutionary adaptations to a symbiotic lifestyle.</title>
        <authorList>
            <person name="Aranda M."/>
            <person name="Li Y."/>
            <person name="Liew Y.J."/>
            <person name="Baumgarten S."/>
            <person name="Simakov O."/>
            <person name="Wilson M."/>
            <person name="Piel J."/>
            <person name="Ashoor H."/>
            <person name="Bougouffa S."/>
            <person name="Bajic V.B."/>
            <person name="Ryu T."/>
            <person name="Ravasi T."/>
            <person name="Bayer T."/>
            <person name="Micklem G."/>
            <person name="Kim H."/>
            <person name="Bhak J."/>
            <person name="Lajeunesse T.C."/>
            <person name="Voolstra C.R."/>
        </authorList>
    </citation>
    <scope>NUCLEOTIDE SEQUENCE [LARGE SCALE GENOMIC DNA]</scope>
    <source>
        <strain evidence="2 3">CCMP2467</strain>
    </source>
</reference>
<dbReference type="OMA" id="WREERWA"/>
<organism evidence="2 3">
    <name type="scientific">Symbiodinium microadriaticum</name>
    <name type="common">Dinoflagellate</name>
    <name type="synonym">Zooxanthella microadriatica</name>
    <dbReference type="NCBI Taxonomy" id="2951"/>
    <lineage>
        <taxon>Eukaryota</taxon>
        <taxon>Sar</taxon>
        <taxon>Alveolata</taxon>
        <taxon>Dinophyceae</taxon>
        <taxon>Suessiales</taxon>
        <taxon>Symbiodiniaceae</taxon>
        <taxon>Symbiodinium</taxon>
    </lineage>
</organism>
<feature type="domain" description="CS" evidence="1">
    <location>
        <begin position="37"/>
        <end position="102"/>
    </location>
</feature>
<accession>A0A1Q9ERZ4</accession>
<name>A0A1Q9ERZ4_SYMMI</name>
<dbReference type="AlphaFoldDB" id="A0A1Q9ERZ4"/>
<dbReference type="InterPro" id="IPR008978">
    <property type="entry name" value="HSP20-like_chaperone"/>
</dbReference>
<dbReference type="SUPFAM" id="SSF49764">
    <property type="entry name" value="HSP20-like chaperones"/>
    <property type="match status" value="1"/>
</dbReference>
<evidence type="ECO:0000313" key="2">
    <source>
        <dbReference type="EMBL" id="OLQ10199.1"/>
    </source>
</evidence>
<dbReference type="Proteomes" id="UP000186817">
    <property type="component" value="Unassembled WGS sequence"/>
</dbReference>
<comment type="caution">
    <text evidence="2">The sequence shown here is derived from an EMBL/GenBank/DDBJ whole genome shotgun (WGS) entry which is preliminary data.</text>
</comment>
<keyword evidence="3" id="KW-1185">Reference proteome</keyword>
<dbReference type="OrthoDB" id="445335at2759"/>
<dbReference type="Pfam" id="PF04969">
    <property type="entry name" value="CS"/>
    <property type="match status" value="1"/>
</dbReference>
<evidence type="ECO:0000259" key="1">
    <source>
        <dbReference type="Pfam" id="PF04969"/>
    </source>
</evidence>
<dbReference type="InterPro" id="IPR007052">
    <property type="entry name" value="CS_dom"/>
</dbReference>
<proteinExistence type="predicted"/>
<sequence length="483" mass="54364">MTWLQKIDDLEAAGAPLRCAARLRRFDATPSKGKSGSVEWQQSMGTLSLSCPITQSGLKEEDVLVEVSTCELQVHVQGRKLADMSGMLCGSIRQNLSWWRLRREVARRMNCGVDEAHERLTLEVELAKTTHKSWPDVWHKKEMKHPDARSGYPWTPAMEAAQDTKRAARVPLAQGPLQRSRATEEGAMPGFLFAPDDLCIGIDTSQDSKTLTVRIHFETEALHVVQKIMPLEELFAADILDDRINIFLQGDEQNPILWAGLSGRCIPKSTTWALTTCDSFRNRQRNPSAPGHALAIVLKKHKDYYGSWPQLFSTCVQHPLMLKNYDELEDLLEALRGDEEDRRRLTAEQRRSCERQLSEWSDSRACRARRCCPGALKWDWPCGDLTERGGAAPRKAAVVQDPKGTTEVQTEPWYAKSLTTSPQQKLVEDVLESPRLRGYLALLVAATAPSCLAVRSTQQRGEAFDTMQFELSAQGSKCDSFWV</sequence>
<dbReference type="EMBL" id="LSRX01000082">
    <property type="protein sequence ID" value="OLQ10199.1"/>
    <property type="molecule type" value="Genomic_DNA"/>
</dbReference>
<gene>
    <name evidence="2" type="ORF">AK812_SmicGene6087</name>
</gene>
<evidence type="ECO:0000313" key="3">
    <source>
        <dbReference type="Proteomes" id="UP000186817"/>
    </source>
</evidence>
<protein>
    <recommendedName>
        <fullName evidence="1">CS domain-containing protein</fullName>
    </recommendedName>
</protein>
<dbReference type="Gene3D" id="2.60.40.790">
    <property type="match status" value="1"/>
</dbReference>